<evidence type="ECO:0000256" key="4">
    <source>
        <dbReference type="ARBA" id="ARBA00022605"/>
    </source>
</evidence>
<dbReference type="GO" id="GO:0005737">
    <property type="term" value="C:cytoplasm"/>
    <property type="evidence" value="ECO:0007669"/>
    <property type="project" value="TreeGrafter"/>
</dbReference>
<evidence type="ECO:0000313" key="11">
    <source>
        <dbReference type="Proteomes" id="UP000182412"/>
    </source>
</evidence>
<dbReference type="AlphaFoldDB" id="A0A1H0UNG7"/>
<sequence length="282" mass="33081">MRADYHMHFEKGSYDEEWVEGFFHQAGLLGLDEIGISEHSHTFPEFEQLYYDDLILDDSFIGQFQKKWLKTNKFKYTLDEYFAFMAKLKQKHKVKTGIEVCNFQNQDAVRDILKDYKFDYVIGSVHFLNGWAYDSAEIMAQWDKEDLNDVYEEYTQEIEKLAASGLYDVLGHPYNIRLFHYIPEFDATPYLIRAVAALKKANMVVDINTGTFYRYPIAEITPYYKFMGVASQEGLPVIITSDAHKPEDCGAYHDEAVNYARSYGYKETIRFTQRQREVVPLE</sequence>
<dbReference type="Proteomes" id="UP000182412">
    <property type="component" value="Unassembled WGS sequence"/>
</dbReference>
<dbReference type="GO" id="GO:0004401">
    <property type="term" value="F:histidinol-phosphatase activity"/>
    <property type="evidence" value="ECO:0007669"/>
    <property type="project" value="UniProtKB-UniRule"/>
</dbReference>
<accession>A0A1H0UNG7</accession>
<evidence type="ECO:0000256" key="7">
    <source>
        <dbReference type="ARBA" id="ARBA00049158"/>
    </source>
</evidence>
<gene>
    <name evidence="10" type="ORF">SAMN05216366_13523</name>
</gene>
<dbReference type="EMBL" id="FNJQ01000035">
    <property type="protein sequence ID" value="SDP67508.1"/>
    <property type="molecule type" value="Genomic_DNA"/>
</dbReference>
<dbReference type="Gene3D" id="3.20.20.140">
    <property type="entry name" value="Metal-dependent hydrolases"/>
    <property type="match status" value="1"/>
</dbReference>
<comment type="catalytic activity">
    <reaction evidence="7 8">
        <text>L-histidinol phosphate + H2O = L-histidinol + phosphate</text>
        <dbReference type="Rhea" id="RHEA:14465"/>
        <dbReference type="ChEBI" id="CHEBI:15377"/>
        <dbReference type="ChEBI" id="CHEBI:43474"/>
        <dbReference type="ChEBI" id="CHEBI:57699"/>
        <dbReference type="ChEBI" id="CHEBI:57980"/>
        <dbReference type="EC" id="3.1.3.15"/>
    </reaction>
</comment>
<dbReference type="InterPro" id="IPR016195">
    <property type="entry name" value="Pol/histidinol_Pase-like"/>
</dbReference>
<organism evidence="10 11">
    <name type="scientific">Selenomonas ruminantium</name>
    <dbReference type="NCBI Taxonomy" id="971"/>
    <lineage>
        <taxon>Bacteria</taxon>
        <taxon>Bacillati</taxon>
        <taxon>Bacillota</taxon>
        <taxon>Negativicutes</taxon>
        <taxon>Selenomonadales</taxon>
        <taxon>Selenomonadaceae</taxon>
        <taxon>Selenomonas</taxon>
    </lineage>
</organism>
<keyword evidence="5 8" id="KW-0378">Hydrolase</keyword>
<comment type="pathway">
    <text evidence="1 8">Amino-acid biosynthesis; L-histidine biosynthesis; L-histidine from 5-phospho-alpha-D-ribose 1-diphosphate: step 8/9.</text>
</comment>
<name>A0A1H0UNG7_SELRU</name>
<feature type="domain" description="PHP" evidence="9">
    <location>
        <begin position="4"/>
        <end position="209"/>
    </location>
</feature>
<evidence type="ECO:0000256" key="8">
    <source>
        <dbReference type="RuleBase" id="RU366003"/>
    </source>
</evidence>
<evidence type="ECO:0000256" key="6">
    <source>
        <dbReference type="ARBA" id="ARBA00023102"/>
    </source>
</evidence>
<dbReference type="PANTHER" id="PTHR21039:SF0">
    <property type="entry name" value="HISTIDINOL-PHOSPHATASE"/>
    <property type="match status" value="1"/>
</dbReference>
<dbReference type="SUPFAM" id="SSF89550">
    <property type="entry name" value="PHP domain-like"/>
    <property type="match status" value="1"/>
</dbReference>
<dbReference type="GO" id="GO:0000105">
    <property type="term" value="P:L-histidine biosynthetic process"/>
    <property type="evidence" value="ECO:0007669"/>
    <property type="project" value="UniProtKB-UniRule"/>
</dbReference>
<dbReference type="CDD" id="cd12110">
    <property type="entry name" value="PHP_HisPPase_Hisj_like"/>
    <property type="match status" value="1"/>
</dbReference>
<evidence type="ECO:0000256" key="2">
    <source>
        <dbReference type="ARBA" id="ARBA00009152"/>
    </source>
</evidence>
<dbReference type="Pfam" id="PF02811">
    <property type="entry name" value="PHP"/>
    <property type="match status" value="1"/>
</dbReference>
<dbReference type="UniPathway" id="UPA00031">
    <property type="reaction ID" value="UER00013"/>
</dbReference>
<keyword evidence="4 8" id="KW-0028">Amino-acid biosynthesis</keyword>
<evidence type="ECO:0000256" key="5">
    <source>
        <dbReference type="ARBA" id="ARBA00022801"/>
    </source>
</evidence>
<protein>
    <recommendedName>
        <fullName evidence="3 8">Histidinol-phosphatase</fullName>
        <shortName evidence="8">HolPase</shortName>
        <ecNumber evidence="3 8">3.1.3.15</ecNumber>
    </recommendedName>
</protein>
<evidence type="ECO:0000256" key="3">
    <source>
        <dbReference type="ARBA" id="ARBA00013085"/>
    </source>
</evidence>
<proteinExistence type="inferred from homology"/>
<dbReference type="InterPro" id="IPR010140">
    <property type="entry name" value="Histidinol_P_phosphatase_HisJ"/>
</dbReference>
<dbReference type="RefSeq" id="WP_074573269.1">
    <property type="nucleotide sequence ID" value="NZ_FNJQ01000035.1"/>
</dbReference>
<dbReference type="OrthoDB" id="9775255at2"/>
<evidence type="ECO:0000313" key="10">
    <source>
        <dbReference type="EMBL" id="SDP67508.1"/>
    </source>
</evidence>
<evidence type="ECO:0000256" key="1">
    <source>
        <dbReference type="ARBA" id="ARBA00004970"/>
    </source>
</evidence>
<evidence type="ECO:0000259" key="9">
    <source>
        <dbReference type="Pfam" id="PF02811"/>
    </source>
</evidence>
<comment type="similarity">
    <text evidence="2 8">Belongs to the PHP hydrolase family. HisK subfamily.</text>
</comment>
<keyword evidence="6 8" id="KW-0368">Histidine biosynthesis</keyword>
<dbReference type="EC" id="3.1.3.15" evidence="3 8"/>
<reference evidence="10 11" key="1">
    <citation type="submission" date="2016-10" db="EMBL/GenBank/DDBJ databases">
        <authorList>
            <person name="de Groot N.N."/>
        </authorList>
    </citation>
    <scope>NUCLEOTIDE SEQUENCE [LARGE SCALE GENOMIC DNA]</scope>
    <source>
        <strain evidence="10 11">S137</strain>
    </source>
</reference>
<dbReference type="InterPro" id="IPR004013">
    <property type="entry name" value="PHP_dom"/>
</dbReference>
<dbReference type="PANTHER" id="PTHR21039">
    <property type="entry name" value="HISTIDINOL PHOSPHATASE-RELATED"/>
    <property type="match status" value="1"/>
</dbReference>